<dbReference type="EMBL" id="CATQJL010000316">
    <property type="protein sequence ID" value="CAJ0606009.1"/>
    <property type="molecule type" value="Genomic_DNA"/>
</dbReference>
<evidence type="ECO:0000256" key="1">
    <source>
        <dbReference type="SAM" id="Phobius"/>
    </source>
</evidence>
<evidence type="ECO:0000313" key="4">
    <source>
        <dbReference type="Proteomes" id="UP001176961"/>
    </source>
</evidence>
<sequence>MLSTVRFILAPTTKMFWSLLFLEVLIVCEIRKSFQDACLELPSYMTAEELRRHCQGRRILGRSPSHYIFKAHGMGEKDINDLFENVVEVNMCVEIHSTFYTHLHFSNVRRWTSCISGPALSIVGNPYLKYVELNENVKFVGVNDNKPEIIIRGNRRFVPYNTLRQTLDPYGVKWQKEGECVSPSNVEDLSELNCDAYYGDIGFSYKPAGELPASGGEVDGCLVISNTLLTDIEFLRSFYFKPNKDCQNAVVNNKYLCISESLEAHLRKQMKIKIEGNLPNRCREYLETHVVLFAAAGLFLAVLSTFCVLLKLYTM</sequence>
<organism evidence="3 4">
    <name type="scientific">Cylicocyclus nassatus</name>
    <name type="common">Nematode worm</name>
    <dbReference type="NCBI Taxonomy" id="53992"/>
    <lineage>
        <taxon>Eukaryota</taxon>
        <taxon>Metazoa</taxon>
        <taxon>Ecdysozoa</taxon>
        <taxon>Nematoda</taxon>
        <taxon>Chromadorea</taxon>
        <taxon>Rhabditida</taxon>
        <taxon>Rhabditina</taxon>
        <taxon>Rhabditomorpha</taxon>
        <taxon>Strongyloidea</taxon>
        <taxon>Strongylidae</taxon>
        <taxon>Cylicocyclus</taxon>
    </lineage>
</organism>
<feature type="transmembrane region" description="Helical" evidence="1">
    <location>
        <begin position="290"/>
        <end position="313"/>
    </location>
</feature>
<feature type="signal peptide" evidence="2">
    <location>
        <begin position="1"/>
        <end position="30"/>
    </location>
</feature>
<evidence type="ECO:0000313" key="3">
    <source>
        <dbReference type="EMBL" id="CAJ0606009.1"/>
    </source>
</evidence>
<comment type="caution">
    <text evidence="3">The sequence shown here is derived from an EMBL/GenBank/DDBJ whole genome shotgun (WGS) entry which is preliminary data.</text>
</comment>
<dbReference type="AlphaFoldDB" id="A0AA36H8G9"/>
<keyword evidence="4" id="KW-1185">Reference proteome</keyword>
<dbReference type="SUPFAM" id="SSF52058">
    <property type="entry name" value="L domain-like"/>
    <property type="match status" value="1"/>
</dbReference>
<keyword evidence="1" id="KW-1133">Transmembrane helix</keyword>
<evidence type="ECO:0000256" key="2">
    <source>
        <dbReference type="SAM" id="SignalP"/>
    </source>
</evidence>
<feature type="chain" id="PRO_5041252878" evidence="2">
    <location>
        <begin position="31"/>
        <end position="315"/>
    </location>
</feature>
<accession>A0AA36H8G9</accession>
<keyword evidence="1" id="KW-0472">Membrane</keyword>
<keyword evidence="2" id="KW-0732">Signal</keyword>
<keyword evidence="1" id="KW-0812">Transmembrane</keyword>
<reference evidence="3" key="1">
    <citation type="submission" date="2023-07" db="EMBL/GenBank/DDBJ databases">
        <authorList>
            <consortium name="CYATHOMIX"/>
        </authorList>
    </citation>
    <scope>NUCLEOTIDE SEQUENCE</scope>
    <source>
        <strain evidence="3">N/A</strain>
    </source>
</reference>
<protein>
    <submittedName>
        <fullName evidence="3">Uncharacterized protein</fullName>
    </submittedName>
</protein>
<dbReference type="Proteomes" id="UP001176961">
    <property type="component" value="Unassembled WGS sequence"/>
</dbReference>
<gene>
    <name evidence="3" type="ORF">CYNAS_LOCUS17992</name>
</gene>
<name>A0AA36H8G9_CYLNA</name>
<proteinExistence type="predicted"/>